<protein>
    <submittedName>
        <fullName evidence="1">Uncharacterized protein</fullName>
    </submittedName>
</protein>
<comment type="caution">
    <text evidence="1">The sequence shown here is derived from an EMBL/GenBank/DDBJ whole genome shotgun (WGS) entry which is preliminary data.</text>
</comment>
<evidence type="ECO:0000313" key="1">
    <source>
        <dbReference type="EMBL" id="KAJ0085846.1"/>
    </source>
</evidence>
<sequence>MKPKHSSKRQPELFWPRVVVRKWFNFTAKDSDYSADSDDDDTDYLDADSDTEVAFAEIGQSRFRVNKEEEAQVDPNDAFPRIRRRKSETFRAQYINTKELRIRVGTWNVGGKIPPDDLDIDDWIGINDPADIFVLGLQEIVPLNAGNIFGAEDSRPVTKWENIIRDTLSRIRPASGKIKCFSDPPSPSKFKPADDIPDIEEEIVPESDSDVGEEVYPLDEETNSSDEVKEEPIMTYGTSYSTLGAKLDMPVGQDVQRQFSSIKKFDRLNCLRTEYSEGDVEAPSVQNNRRLTKMLSGSEKIGLCWPEPPLNLLTQNVLERPNSFKSIKSFKTAKSFKTYGSFNSVVNDMSSAIALLSEIDLETLMKRKRRSSYVRIVSKQMVGIFLTIWVRRSLRRHIQNVRVSTVGVGVMGYIGNKGSVSVSMSIHQTLFCFICTHLTSGEKEGDEQKRNADVYEIHRRTRFYSQSEIGLPKSIFDHEKMIWLGDLNYRINLPYEKTRELISKKDWSKLMEKDQLIRELRRGRPFDGWSEGTLNFPPTYKYDVNSGKYCGEDPKTGRRTPAWCDRILSYGKGMRLLKYRRAELKMSDHRPVTATYMAEVEEFSHKKLQRALTFTDAEIENEEIVADLGVVDVGLSNLRVDLVIVDCKTFHVIRVSKCEIKYINHIHIMPLLSNVTLLSGVVAVVTLTCRSQEKKYVKELMLLLLCKSVSVKPSKMWHTWLLRGTVPTRNDFTSVSLTRKMQHSTLMLKIKISPRSLSMFLIKTWRATAFGVYGYLNFTRNGFLEHAKNFKEEDMQKRIEGKNCIVTGANSGIGYATAEGLASRGATVYMVCRSKERGEAALSSIQSKTGNPNIHLEVCDLSSVNDIKSFTSRFSSKDMPVHVLVKFPSLLIMLAYWSETELSHRKELMLPLLEKAAPDARVITVSSGGMYSVPLTTDLQFSSGKFDGVEQYARNKRVQVALTEKWSEMYKEKAIGFYSMHPGWAETPGVTKSLPSFSERFAGKLRTSEEGADTVVWLALQPKEKLVPGAFYFDRAEAPKHLKFAATGGSHTAVDSIVANLRSMANLPPLN</sequence>
<keyword evidence="2" id="KW-1185">Reference proteome</keyword>
<reference evidence="2" key="1">
    <citation type="journal article" date="2023" name="G3 (Bethesda)">
        <title>Genome assembly and association tests identify interacting loci associated with vigor, precocity, and sex in interspecific pistachio rootstocks.</title>
        <authorList>
            <person name="Palmer W."/>
            <person name="Jacygrad E."/>
            <person name="Sagayaradj S."/>
            <person name="Cavanaugh K."/>
            <person name="Han R."/>
            <person name="Bertier L."/>
            <person name="Beede B."/>
            <person name="Kafkas S."/>
            <person name="Golino D."/>
            <person name="Preece J."/>
            <person name="Michelmore R."/>
        </authorList>
    </citation>
    <scope>NUCLEOTIDE SEQUENCE [LARGE SCALE GENOMIC DNA]</scope>
</reference>
<name>A0ACC1AI73_9ROSI</name>
<dbReference type="Proteomes" id="UP001164250">
    <property type="component" value="Chromosome 10"/>
</dbReference>
<gene>
    <name evidence="1" type="ORF">Patl1_07978</name>
</gene>
<dbReference type="EMBL" id="CM047906">
    <property type="protein sequence ID" value="KAJ0085846.1"/>
    <property type="molecule type" value="Genomic_DNA"/>
</dbReference>
<organism evidence="1 2">
    <name type="scientific">Pistacia atlantica</name>
    <dbReference type="NCBI Taxonomy" id="434234"/>
    <lineage>
        <taxon>Eukaryota</taxon>
        <taxon>Viridiplantae</taxon>
        <taxon>Streptophyta</taxon>
        <taxon>Embryophyta</taxon>
        <taxon>Tracheophyta</taxon>
        <taxon>Spermatophyta</taxon>
        <taxon>Magnoliopsida</taxon>
        <taxon>eudicotyledons</taxon>
        <taxon>Gunneridae</taxon>
        <taxon>Pentapetalae</taxon>
        <taxon>rosids</taxon>
        <taxon>malvids</taxon>
        <taxon>Sapindales</taxon>
        <taxon>Anacardiaceae</taxon>
        <taxon>Pistacia</taxon>
    </lineage>
</organism>
<proteinExistence type="predicted"/>
<accession>A0ACC1AI73</accession>
<evidence type="ECO:0000313" key="2">
    <source>
        <dbReference type="Proteomes" id="UP001164250"/>
    </source>
</evidence>